<evidence type="ECO:0000313" key="3">
    <source>
        <dbReference type="Proteomes" id="UP000244005"/>
    </source>
</evidence>
<dbReference type="InterPro" id="IPR010530">
    <property type="entry name" value="B12D"/>
</dbReference>
<evidence type="ECO:0000256" key="1">
    <source>
        <dbReference type="SAM" id="Phobius"/>
    </source>
</evidence>
<dbReference type="OMA" id="MPNINGF"/>
<dbReference type="Proteomes" id="UP000244005">
    <property type="component" value="Unassembled WGS sequence"/>
</dbReference>
<name>A0A2R6XCZ3_MARPO</name>
<dbReference type="PANTHER" id="PTHR33417">
    <property type="entry name" value="G-BOX BINDING PROTEIN"/>
    <property type="match status" value="1"/>
</dbReference>
<evidence type="ECO:0000313" key="2">
    <source>
        <dbReference type="EMBL" id="PTQ43980.1"/>
    </source>
</evidence>
<dbReference type="AlphaFoldDB" id="A0A2R6XCZ3"/>
<keyword evidence="1" id="KW-1133">Transmembrane helix</keyword>
<sequence>MGGGNRWIRPEIYPLFAAMGTAVGLCGFCIFRNLAINPDVRINKDDRAAGVLENFSEGKSYKDHGVRMYVANRAPEIMPGLNKYFSSSK</sequence>
<organism evidence="2 3">
    <name type="scientific">Marchantia polymorpha</name>
    <name type="common">Common liverwort</name>
    <name type="synonym">Marchantia aquatica</name>
    <dbReference type="NCBI Taxonomy" id="3197"/>
    <lineage>
        <taxon>Eukaryota</taxon>
        <taxon>Viridiplantae</taxon>
        <taxon>Streptophyta</taxon>
        <taxon>Embryophyta</taxon>
        <taxon>Marchantiophyta</taxon>
        <taxon>Marchantiopsida</taxon>
        <taxon>Marchantiidae</taxon>
        <taxon>Marchantiales</taxon>
        <taxon>Marchantiaceae</taxon>
        <taxon>Marchantia</taxon>
    </lineage>
</organism>
<keyword evidence="1" id="KW-0812">Transmembrane</keyword>
<feature type="transmembrane region" description="Helical" evidence="1">
    <location>
        <begin position="12"/>
        <end position="31"/>
    </location>
</feature>
<gene>
    <name evidence="2" type="ORF">MARPO_0022s0084</name>
</gene>
<reference evidence="3" key="1">
    <citation type="journal article" date="2017" name="Cell">
        <title>Insights into land plant evolution garnered from the Marchantia polymorpha genome.</title>
        <authorList>
            <person name="Bowman J.L."/>
            <person name="Kohchi T."/>
            <person name="Yamato K.T."/>
            <person name="Jenkins J."/>
            <person name="Shu S."/>
            <person name="Ishizaki K."/>
            <person name="Yamaoka S."/>
            <person name="Nishihama R."/>
            <person name="Nakamura Y."/>
            <person name="Berger F."/>
            <person name="Adam C."/>
            <person name="Aki S.S."/>
            <person name="Althoff F."/>
            <person name="Araki T."/>
            <person name="Arteaga-Vazquez M.A."/>
            <person name="Balasubrmanian S."/>
            <person name="Barry K."/>
            <person name="Bauer D."/>
            <person name="Boehm C.R."/>
            <person name="Briginshaw L."/>
            <person name="Caballero-Perez J."/>
            <person name="Catarino B."/>
            <person name="Chen F."/>
            <person name="Chiyoda S."/>
            <person name="Chovatia M."/>
            <person name="Davies K.M."/>
            <person name="Delmans M."/>
            <person name="Demura T."/>
            <person name="Dierschke T."/>
            <person name="Dolan L."/>
            <person name="Dorantes-Acosta A.E."/>
            <person name="Eklund D.M."/>
            <person name="Florent S.N."/>
            <person name="Flores-Sandoval E."/>
            <person name="Fujiyama A."/>
            <person name="Fukuzawa H."/>
            <person name="Galik B."/>
            <person name="Grimanelli D."/>
            <person name="Grimwood J."/>
            <person name="Grossniklaus U."/>
            <person name="Hamada T."/>
            <person name="Haseloff J."/>
            <person name="Hetherington A.J."/>
            <person name="Higo A."/>
            <person name="Hirakawa Y."/>
            <person name="Hundley H.N."/>
            <person name="Ikeda Y."/>
            <person name="Inoue K."/>
            <person name="Inoue S.I."/>
            <person name="Ishida S."/>
            <person name="Jia Q."/>
            <person name="Kakita M."/>
            <person name="Kanazawa T."/>
            <person name="Kawai Y."/>
            <person name="Kawashima T."/>
            <person name="Kennedy M."/>
            <person name="Kinose K."/>
            <person name="Kinoshita T."/>
            <person name="Kohara Y."/>
            <person name="Koide E."/>
            <person name="Komatsu K."/>
            <person name="Kopischke S."/>
            <person name="Kubo M."/>
            <person name="Kyozuka J."/>
            <person name="Lagercrantz U."/>
            <person name="Lin S.S."/>
            <person name="Lindquist E."/>
            <person name="Lipzen A.M."/>
            <person name="Lu C.W."/>
            <person name="De Luna E."/>
            <person name="Martienssen R.A."/>
            <person name="Minamino N."/>
            <person name="Mizutani M."/>
            <person name="Mizutani M."/>
            <person name="Mochizuki N."/>
            <person name="Monte I."/>
            <person name="Mosher R."/>
            <person name="Nagasaki H."/>
            <person name="Nakagami H."/>
            <person name="Naramoto S."/>
            <person name="Nishitani K."/>
            <person name="Ohtani M."/>
            <person name="Okamoto T."/>
            <person name="Okumura M."/>
            <person name="Phillips J."/>
            <person name="Pollak B."/>
            <person name="Reinders A."/>
            <person name="Rovekamp M."/>
            <person name="Sano R."/>
            <person name="Sawa S."/>
            <person name="Schmid M.W."/>
            <person name="Shirakawa M."/>
            <person name="Solano R."/>
            <person name="Spunde A."/>
            <person name="Suetsugu N."/>
            <person name="Sugano S."/>
            <person name="Sugiyama A."/>
            <person name="Sun R."/>
            <person name="Suzuki Y."/>
            <person name="Takenaka M."/>
            <person name="Takezawa D."/>
            <person name="Tomogane H."/>
            <person name="Tsuzuki M."/>
            <person name="Ueda T."/>
            <person name="Umeda M."/>
            <person name="Ward J.M."/>
            <person name="Watanabe Y."/>
            <person name="Yazaki K."/>
            <person name="Yokoyama R."/>
            <person name="Yoshitake Y."/>
            <person name="Yotsui I."/>
            <person name="Zachgo S."/>
            <person name="Schmutz J."/>
        </authorList>
    </citation>
    <scope>NUCLEOTIDE SEQUENCE [LARGE SCALE GENOMIC DNA]</scope>
    <source>
        <strain evidence="3">Tak-1</strain>
    </source>
</reference>
<dbReference type="Pfam" id="PF06522">
    <property type="entry name" value="B12D"/>
    <property type="match status" value="1"/>
</dbReference>
<proteinExistence type="predicted"/>
<accession>A0A2R6XCZ3</accession>
<keyword evidence="3" id="KW-1185">Reference proteome</keyword>
<dbReference type="Gramene" id="Mp3g04470.1">
    <property type="protein sequence ID" value="Mp3g04470.1.cds"/>
    <property type="gene ID" value="Mp3g04470"/>
</dbReference>
<dbReference type="OrthoDB" id="202195at2759"/>
<keyword evidence="1" id="KW-0472">Membrane</keyword>
<dbReference type="EMBL" id="KZ772694">
    <property type="protein sequence ID" value="PTQ43980.1"/>
    <property type="molecule type" value="Genomic_DNA"/>
</dbReference>
<protein>
    <submittedName>
        <fullName evidence="2">Uncharacterized protein</fullName>
    </submittedName>
</protein>